<feature type="transmembrane region" description="Helical" evidence="8">
    <location>
        <begin position="47"/>
        <end position="68"/>
    </location>
</feature>
<comment type="similarity">
    <text evidence="2">Belongs to the autoinducer-2 exporter (AI-2E) (TC 2.A.86) family.</text>
</comment>
<accession>A0A1T4P396</accession>
<evidence type="ECO:0000256" key="2">
    <source>
        <dbReference type="ARBA" id="ARBA00009773"/>
    </source>
</evidence>
<dbReference type="InterPro" id="IPR002549">
    <property type="entry name" value="AI-2E-like"/>
</dbReference>
<feature type="transmembrane region" description="Helical" evidence="8">
    <location>
        <begin position="325"/>
        <end position="351"/>
    </location>
</feature>
<keyword evidence="4" id="KW-1003">Cell membrane</keyword>
<evidence type="ECO:0000256" key="7">
    <source>
        <dbReference type="ARBA" id="ARBA00023136"/>
    </source>
</evidence>
<feature type="transmembrane region" description="Helical" evidence="8">
    <location>
        <begin position="166"/>
        <end position="189"/>
    </location>
</feature>
<feature type="transmembrane region" description="Helical" evidence="8">
    <location>
        <begin position="80"/>
        <end position="100"/>
    </location>
</feature>
<sequence length="366" mass="41170">MKWVINFRDKIQNNISLTAILKVVAILLIVYLLSVTSYVWMSIAHTILQIALPFIIGFIIAYLLHPLIEKMEKFGISRKLVIPVLFVIIIVALSTLIFTISPTIYNRVVSFINSIGQGVNSLFDIYKNLSESDPSPLLQAMLQQFNLLMNESKTWLPNFSTLIPQVFNGFIGFLTNMILTVIISFYFLFDYEKITSYIDYMSEGLNPDLPKIYNLIDNRIGAYLHGLVILMIIKFIEYSILYNMVGHKDWIIIALLTSIGLIIPYFGATVANLIGILTALTLPTSNVVILIIGILILSNFDAYIIGPLVHLKNSQIQPLWTLFSIIAGGICLGSLGVMISVPVFMICKVLVNFYREKSNNEVVDGM</sequence>
<evidence type="ECO:0000256" key="3">
    <source>
        <dbReference type="ARBA" id="ARBA00022448"/>
    </source>
</evidence>
<dbReference type="OrthoDB" id="9793390at2"/>
<organism evidence="9 10">
    <name type="scientific">Anaerorhabdus furcosa</name>
    <dbReference type="NCBI Taxonomy" id="118967"/>
    <lineage>
        <taxon>Bacteria</taxon>
        <taxon>Bacillati</taxon>
        <taxon>Bacillota</taxon>
        <taxon>Erysipelotrichia</taxon>
        <taxon>Erysipelotrichales</taxon>
        <taxon>Erysipelotrichaceae</taxon>
        <taxon>Anaerorhabdus</taxon>
    </lineage>
</organism>
<keyword evidence="10" id="KW-1185">Reference proteome</keyword>
<feature type="transmembrane region" description="Helical" evidence="8">
    <location>
        <begin position="287"/>
        <end position="305"/>
    </location>
</feature>
<dbReference type="RefSeq" id="WP_078712268.1">
    <property type="nucleotide sequence ID" value="NZ_FUWY01000005.1"/>
</dbReference>
<dbReference type="Proteomes" id="UP000243297">
    <property type="component" value="Unassembled WGS sequence"/>
</dbReference>
<dbReference type="Pfam" id="PF01594">
    <property type="entry name" value="AI-2E_transport"/>
    <property type="match status" value="1"/>
</dbReference>
<dbReference type="EMBL" id="FUWY01000005">
    <property type="protein sequence ID" value="SJZ85871.1"/>
    <property type="molecule type" value="Genomic_DNA"/>
</dbReference>
<evidence type="ECO:0000256" key="4">
    <source>
        <dbReference type="ARBA" id="ARBA00022475"/>
    </source>
</evidence>
<evidence type="ECO:0000256" key="8">
    <source>
        <dbReference type="SAM" id="Phobius"/>
    </source>
</evidence>
<dbReference type="AlphaFoldDB" id="A0A1T4P396"/>
<keyword evidence="7 8" id="KW-0472">Membrane</keyword>
<reference evidence="10" key="1">
    <citation type="submission" date="2017-02" db="EMBL/GenBank/DDBJ databases">
        <authorList>
            <person name="Varghese N."/>
            <person name="Submissions S."/>
        </authorList>
    </citation>
    <scope>NUCLEOTIDE SEQUENCE [LARGE SCALE GENOMIC DNA]</scope>
    <source>
        <strain evidence="10">ATCC 25662</strain>
    </source>
</reference>
<evidence type="ECO:0000313" key="9">
    <source>
        <dbReference type="EMBL" id="SJZ85871.1"/>
    </source>
</evidence>
<gene>
    <name evidence="9" type="ORF">SAMN02745191_1862</name>
</gene>
<dbReference type="STRING" id="118967.SAMN02745191_1862"/>
<feature type="transmembrane region" description="Helical" evidence="8">
    <location>
        <begin position="220"/>
        <end position="244"/>
    </location>
</feature>
<evidence type="ECO:0000256" key="5">
    <source>
        <dbReference type="ARBA" id="ARBA00022692"/>
    </source>
</evidence>
<dbReference type="PANTHER" id="PTHR21716:SF53">
    <property type="entry name" value="PERMEASE PERM-RELATED"/>
    <property type="match status" value="1"/>
</dbReference>
<keyword evidence="3" id="KW-0813">Transport</keyword>
<dbReference type="PANTHER" id="PTHR21716">
    <property type="entry name" value="TRANSMEMBRANE PROTEIN"/>
    <property type="match status" value="1"/>
</dbReference>
<name>A0A1T4P396_9FIRM</name>
<keyword evidence="5 8" id="KW-0812">Transmembrane</keyword>
<feature type="transmembrane region" description="Helical" evidence="8">
    <location>
        <begin position="250"/>
        <end position="280"/>
    </location>
</feature>
<proteinExistence type="inferred from homology"/>
<evidence type="ECO:0000313" key="10">
    <source>
        <dbReference type="Proteomes" id="UP000243297"/>
    </source>
</evidence>
<feature type="transmembrane region" description="Helical" evidence="8">
    <location>
        <begin position="20"/>
        <end position="41"/>
    </location>
</feature>
<comment type="subcellular location">
    <subcellularLocation>
        <location evidence="1">Cell membrane</location>
        <topology evidence="1">Multi-pass membrane protein</topology>
    </subcellularLocation>
</comment>
<dbReference type="GO" id="GO:0005886">
    <property type="term" value="C:plasma membrane"/>
    <property type="evidence" value="ECO:0007669"/>
    <property type="project" value="UniProtKB-SubCell"/>
</dbReference>
<protein>
    <submittedName>
        <fullName evidence="9">Predicted PurR-regulated permease PerM</fullName>
    </submittedName>
</protein>
<evidence type="ECO:0000256" key="1">
    <source>
        <dbReference type="ARBA" id="ARBA00004651"/>
    </source>
</evidence>
<keyword evidence="6 8" id="KW-1133">Transmembrane helix</keyword>
<evidence type="ECO:0000256" key="6">
    <source>
        <dbReference type="ARBA" id="ARBA00022989"/>
    </source>
</evidence>